<comment type="caution">
    <text evidence="2">The sequence shown here is derived from an EMBL/GenBank/DDBJ whole genome shotgun (WGS) entry which is preliminary data.</text>
</comment>
<gene>
    <name evidence="2" type="ORF">LX12_002137</name>
</gene>
<dbReference type="RefSeq" id="WP_253654503.1">
    <property type="nucleotide sequence ID" value="NZ_BAAAOE010000003.1"/>
</dbReference>
<evidence type="ECO:0000313" key="2">
    <source>
        <dbReference type="EMBL" id="MCP2160950.1"/>
    </source>
</evidence>
<evidence type="ECO:0000259" key="1">
    <source>
        <dbReference type="Pfam" id="PF18588"/>
    </source>
</evidence>
<accession>A0ABT1H129</accession>
<reference evidence="2 3" key="1">
    <citation type="submission" date="2022-06" db="EMBL/GenBank/DDBJ databases">
        <title>Genomic Encyclopedia of Archaeal and Bacterial Type Strains, Phase II (KMG-II): from individual species to whole genera.</title>
        <authorList>
            <person name="Goeker M."/>
        </authorList>
    </citation>
    <scope>NUCLEOTIDE SEQUENCE [LARGE SCALE GENOMIC DNA]</scope>
    <source>
        <strain evidence="2 3">DSM 45037</strain>
    </source>
</reference>
<dbReference type="EMBL" id="JAMTCG010000003">
    <property type="protein sequence ID" value="MCP2160950.1"/>
    <property type="molecule type" value="Genomic_DNA"/>
</dbReference>
<name>A0ABT1H129_9NOCA</name>
<feature type="domain" description="Polysaccharide biosynthesis enzyme WcbI" evidence="1">
    <location>
        <begin position="31"/>
        <end position="234"/>
    </location>
</feature>
<dbReference type="Pfam" id="PF18588">
    <property type="entry name" value="WcbI"/>
    <property type="match status" value="1"/>
</dbReference>
<organism evidence="2 3">
    <name type="scientific">Williamsia serinedens</name>
    <dbReference type="NCBI Taxonomy" id="391736"/>
    <lineage>
        <taxon>Bacteria</taxon>
        <taxon>Bacillati</taxon>
        <taxon>Actinomycetota</taxon>
        <taxon>Actinomycetes</taxon>
        <taxon>Mycobacteriales</taxon>
        <taxon>Nocardiaceae</taxon>
        <taxon>Williamsia</taxon>
    </lineage>
</organism>
<dbReference type="Proteomes" id="UP001205740">
    <property type="component" value="Unassembled WGS sequence"/>
</dbReference>
<sequence>MEIDGRTRHYGGFYGVGGAAVAAGSTDHPVVLVWGNCQAEALRVVLNTVNTTPWGTLRVPPVHELTEDDLPHLDRLLRRTRAVLSQPVRRGYRGLPIGLDDLRERLPADVPVLRWPVVRWSALHPFQAIVRHPDDPSMDPDGVPYHDLRTVAAARDGRSADDPWDVDVPDEAFREVARRSGEELRRREARDTDIAVSDILEAVGAEATHTINHPQNGVLLRLGQRILDELGWAGTVQEPGRTLLGGIRAPVEQRVLDALGLTGTARSAWSVHLRTVSPDEIHRIQMDCYARHPGFVDAAVARHGEVMDLLGLGPS</sequence>
<protein>
    <recommendedName>
        <fullName evidence="1">Polysaccharide biosynthesis enzyme WcbI domain-containing protein</fullName>
    </recommendedName>
</protein>
<dbReference type="InterPro" id="IPR041307">
    <property type="entry name" value="WcbI"/>
</dbReference>
<proteinExistence type="predicted"/>
<evidence type="ECO:0000313" key="3">
    <source>
        <dbReference type="Proteomes" id="UP001205740"/>
    </source>
</evidence>
<dbReference type="Gene3D" id="3.40.50.12080">
    <property type="match status" value="2"/>
</dbReference>
<keyword evidence="3" id="KW-1185">Reference proteome</keyword>